<gene>
    <name evidence="4" type="ORF">DXC51_25000</name>
</gene>
<dbReference type="SUPFAM" id="SSF46689">
    <property type="entry name" value="Homeodomain-like"/>
    <property type="match status" value="1"/>
</dbReference>
<name>A0A3E3HWY9_9FIRM</name>
<keyword evidence="1 2" id="KW-0238">DNA-binding</keyword>
<feature type="domain" description="HTH tetR-type" evidence="3">
    <location>
        <begin position="36"/>
        <end position="96"/>
    </location>
</feature>
<accession>A0A3E3HWY9</accession>
<dbReference type="PANTHER" id="PTHR43479">
    <property type="entry name" value="ACREF/ENVCD OPERON REPRESSOR-RELATED"/>
    <property type="match status" value="1"/>
</dbReference>
<organism evidence="4 5">
    <name type="scientific">Eisenbergiella massiliensis</name>
    <dbReference type="NCBI Taxonomy" id="1720294"/>
    <lineage>
        <taxon>Bacteria</taxon>
        <taxon>Bacillati</taxon>
        <taxon>Bacillota</taxon>
        <taxon>Clostridia</taxon>
        <taxon>Lachnospirales</taxon>
        <taxon>Lachnospiraceae</taxon>
        <taxon>Eisenbergiella</taxon>
    </lineage>
</organism>
<sequence>MIIRLSGKNNRQYIYEYRNNKLRRAALNTRGNQRYIQTKEKIEAVFLELLKEKDISKISVSEICRLAGIHRTTFYGHFEDIYALMRSIVGEMYTQLLDFFIIDEKVWLPGGFLQLFEFIRENKDFFRSYLESYSRQSLAFQALPTVMEDNLKRLIREFDFATKEELYYHQTFFCEGLKAMIKLWISRGCAESPEEMCRILEKEYSPNRSFFAQ</sequence>
<dbReference type="PANTHER" id="PTHR43479:SF7">
    <property type="entry name" value="TETR-FAMILY TRANSCRIPTIONAL REGULATOR"/>
    <property type="match status" value="1"/>
</dbReference>
<dbReference type="InterPro" id="IPR009057">
    <property type="entry name" value="Homeodomain-like_sf"/>
</dbReference>
<dbReference type="Pfam" id="PF14278">
    <property type="entry name" value="TetR_C_8"/>
    <property type="match status" value="1"/>
</dbReference>
<dbReference type="InterPro" id="IPR039532">
    <property type="entry name" value="TetR_C_Firmicutes"/>
</dbReference>
<evidence type="ECO:0000313" key="5">
    <source>
        <dbReference type="Proteomes" id="UP000260812"/>
    </source>
</evidence>
<reference evidence="4" key="1">
    <citation type="submission" date="2018-08" db="EMBL/GenBank/DDBJ databases">
        <title>A genome reference for cultivated species of the human gut microbiota.</title>
        <authorList>
            <person name="Zou Y."/>
            <person name="Xue W."/>
            <person name="Luo G."/>
        </authorList>
    </citation>
    <scope>NUCLEOTIDE SEQUENCE [LARGE SCALE GENOMIC DNA]</scope>
    <source>
        <strain evidence="4">TF05-5AC</strain>
    </source>
</reference>
<comment type="caution">
    <text evidence="4">The sequence shown here is derived from an EMBL/GenBank/DDBJ whole genome shotgun (WGS) entry which is preliminary data.</text>
</comment>
<dbReference type="AlphaFoldDB" id="A0A3E3HWY9"/>
<dbReference type="InterPro" id="IPR001647">
    <property type="entry name" value="HTH_TetR"/>
</dbReference>
<keyword evidence="5" id="KW-1185">Reference proteome</keyword>
<dbReference type="PROSITE" id="PS50977">
    <property type="entry name" value="HTH_TETR_2"/>
    <property type="match status" value="1"/>
</dbReference>
<evidence type="ECO:0000256" key="2">
    <source>
        <dbReference type="PROSITE-ProRule" id="PRU00335"/>
    </source>
</evidence>
<dbReference type="Pfam" id="PF00440">
    <property type="entry name" value="TetR_N"/>
    <property type="match status" value="1"/>
</dbReference>
<protein>
    <submittedName>
        <fullName evidence="4">TetR family transcriptional regulator</fullName>
    </submittedName>
</protein>
<dbReference type="GO" id="GO:0003677">
    <property type="term" value="F:DNA binding"/>
    <property type="evidence" value="ECO:0007669"/>
    <property type="project" value="UniProtKB-UniRule"/>
</dbReference>
<evidence type="ECO:0000256" key="1">
    <source>
        <dbReference type="ARBA" id="ARBA00023125"/>
    </source>
</evidence>
<dbReference type="InterPro" id="IPR050624">
    <property type="entry name" value="HTH-type_Tx_Regulator"/>
</dbReference>
<dbReference type="Gene3D" id="1.10.357.10">
    <property type="entry name" value="Tetracycline Repressor, domain 2"/>
    <property type="match status" value="1"/>
</dbReference>
<evidence type="ECO:0000313" key="4">
    <source>
        <dbReference type="EMBL" id="RGE56312.1"/>
    </source>
</evidence>
<evidence type="ECO:0000259" key="3">
    <source>
        <dbReference type="PROSITE" id="PS50977"/>
    </source>
</evidence>
<proteinExistence type="predicted"/>
<dbReference type="EMBL" id="QVLV01000027">
    <property type="protein sequence ID" value="RGE56312.1"/>
    <property type="molecule type" value="Genomic_DNA"/>
</dbReference>
<dbReference type="Proteomes" id="UP000260812">
    <property type="component" value="Unassembled WGS sequence"/>
</dbReference>
<feature type="DNA-binding region" description="H-T-H motif" evidence="2">
    <location>
        <begin position="59"/>
        <end position="78"/>
    </location>
</feature>